<name>A0ABU5HGS4_9BACT</name>
<dbReference type="CDD" id="cd14014">
    <property type="entry name" value="STKc_PknB_like"/>
    <property type="match status" value="1"/>
</dbReference>
<keyword evidence="4" id="KW-0067">ATP-binding</keyword>
<dbReference type="Gene3D" id="3.30.200.20">
    <property type="entry name" value="Phosphorylase Kinase, domain 1"/>
    <property type="match status" value="1"/>
</dbReference>
<evidence type="ECO:0000256" key="4">
    <source>
        <dbReference type="ARBA" id="ARBA00022840"/>
    </source>
</evidence>
<dbReference type="EC" id="2.7.11.1" evidence="7"/>
<dbReference type="GO" id="GO:0004674">
    <property type="term" value="F:protein serine/threonine kinase activity"/>
    <property type="evidence" value="ECO:0007669"/>
    <property type="project" value="UniProtKB-EC"/>
</dbReference>
<accession>A0ABU5HGS4</accession>
<dbReference type="PROSITE" id="PS00108">
    <property type="entry name" value="PROTEIN_KINASE_ST"/>
    <property type="match status" value="1"/>
</dbReference>
<dbReference type="InterPro" id="IPR000719">
    <property type="entry name" value="Prot_kinase_dom"/>
</dbReference>
<sequence>MELTRGPELNPAALPSGTKVGAWRVVSLRSRGTYGAVYRAVSAGAEESGHVALKLALHPRDLRFAREAELLLRVRHPCVPALLDQGVWRSPGRGLLAYLVMPWVEGAPLYAWATAHNPTSREVLRLIAQLAQALDATHQAGCLHRDVKGDNLLVGPEGQAFLLDFGSGTWSGAPRLTDDLLPPGTPEYRSPEALRFQARFRDTPGARYVAGAADDLYALGVTAHRVLTGQYPSPEVASRTLVKRSRATGQVGAALRVAPELVELIDRLLAETPEARGSAREVAEAAEAALKGAGPEADVPVRGSARGSAEAVEERERGGNAPTQERARIQEHAWKWLPWIAMAAMGLHLILKTRWEGVEARATQPEAAQDDSVVALGSTAVATPASSAKPSRREPIMLDLPREPFPGQRRPDANGRCYSKLQVAINGGCWLALDADTTACNGDGYVYKGKCYVPVFPPIRAPTSDPP</sequence>
<keyword evidence="8" id="KW-1185">Reference proteome</keyword>
<reference evidence="7 8" key="1">
    <citation type="submission" date="2023-12" db="EMBL/GenBank/DDBJ databases">
        <title>the genome sequence of Hyalangium sp. s54d21.</title>
        <authorList>
            <person name="Zhang X."/>
        </authorList>
    </citation>
    <scope>NUCLEOTIDE SEQUENCE [LARGE SCALE GENOMIC DNA]</scope>
    <source>
        <strain evidence="8">s54d21</strain>
    </source>
</reference>
<dbReference type="PROSITE" id="PS50011">
    <property type="entry name" value="PROTEIN_KINASE_DOM"/>
    <property type="match status" value="1"/>
</dbReference>
<keyword evidence="3 7" id="KW-0418">Kinase</keyword>
<dbReference type="EMBL" id="JAXIVS010000022">
    <property type="protein sequence ID" value="MDY7232656.1"/>
    <property type="molecule type" value="Genomic_DNA"/>
</dbReference>
<feature type="domain" description="Protein kinase" evidence="6">
    <location>
        <begin position="23"/>
        <end position="290"/>
    </location>
</feature>
<protein>
    <submittedName>
        <fullName evidence="7">Serine/threonine-protein kinase</fullName>
        <ecNumber evidence="7">2.7.11.1</ecNumber>
    </submittedName>
</protein>
<evidence type="ECO:0000313" key="8">
    <source>
        <dbReference type="Proteomes" id="UP001291309"/>
    </source>
</evidence>
<dbReference type="SMART" id="SM00220">
    <property type="entry name" value="S_TKc"/>
    <property type="match status" value="1"/>
</dbReference>
<evidence type="ECO:0000259" key="6">
    <source>
        <dbReference type="PROSITE" id="PS50011"/>
    </source>
</evidence>
<organism evidence="7 8">
    <name type="scientific">Hyalangium rubrum</name>
    <dbReference type="NCBI Taxonomy" id="3103134"/>
    <lineage>
        <taxon>Bacteria</taxon>
        <taxon>Pseudomonadati</taxon>
        <taxon>Myxococcota</taxon>
        <taxon>Myxococcia</taxon>
        <taxon>Myxococcales</taxon>
        <taxon>Cystobacterineae</taxon>
        <taxon>Archangiaceae</taxon>
        <taxon>Hyalangium</taxon>
    </lineage>
</organism>
<dbReference type="SUPFAM" id="SSF56112">
    <property type="entry name" value="Protein kinase-like (PK-like)"/>
    <property type="match status" value="1"/>
</dbReference>
<evidence type="ECO:0000256" key="2">
    <source>
        <dbReference type="ARBA" id="ARBA00022741"/>
    </source>
</evidence>
<keyword evidence="1 7" id="KW-0808">Transferase</keyword>
<proteinExistence type="predicted"/>
<evidence type="ECO:0000256" key="1">
    <source>
        <dbReference type="ARBA" id="ARBA00022679"/>
    </source>
</evidence>
<dbReference type="PANTHER" id="PTHR43289:SF6">
    <property type="entry name" value="SERINE_THREONINE-PROTEIN KINASE NEKL-3"/>
    <property type="match status" value="1"/>
</dbReference>
<dbReference type="Proteomes" id="UP001291309">
    <property type="component" value="Unassembled WGS sequence"/>
</dbReference>
<dbReference type="Gene3D" id="1.10.510.10">
    <property type="entry name" value="Transferase(Phosphotransferase) domain 1"/>
    <property type="match status" value="1"/>
</dbReference>
<feature type="region of interest" description="Disordered" evidence="5">
    <location>
        <begin position="291"/>
        <end position="323"/>
    </location>
</feature>
<gene>
    <name evidence="7" type="ORF">SYV04_40095</name>
</gene>
<dbReference type="RefSeq" id="WP_321551370.1">
    <property type="nucleotide sequence ID" value="NZ_JAXIVS010000022.1"/>
</dbReference>
<evidence type="ECO:0000256" key="5">
    <source>
        <dbReference type="SAM" id="MobiDB-lite"/>
    </source>
</evidence>
<dbReference type="PANTHER" id="PTHR43289">
    <property type="entry name" value="MITOGEN-ACTIVATED PROTEIN KINASE KINASE KINASE 20-RELATED"/>
    <property type="match status" value="1"/>
</dbReference>
<dbReference type="Pfam" id="PF00069">
    <property type="entry name" value="Pkinase"/>
    <property type="match status" value="1"/>
</dbReference>
<evidence type="ECO:0000256" key="3">
    <source>
        <dbReference type="ARBA" id="ARBA00022777"/>
    </source>
</evidence>
<dbReference type="InterPro" id="IPR008271">
    <property type="entry name" value="Ser/Thr_kinase_AS"/>
</dbReference>
<comment type="caution">
    <text evidence="7">The sequence shown here is derived from an EMBL/GenBank/DDBJ whole genome shotgun (WGS) entry which is preliminary data.</text>
</comment>
<dbReference type="InterPro" id="IPR011009">
    <property type="entry name" value="Kinase-like_dom_sf"/>
</dbReference>
<evidence type="ECO:0000313" key="7">
    <source>
        <dbReference type="EMBL" id="MDY7232656.1"/>
    </source>
</evidence>
<keyword evidence="2" id="KW-0547">Nucleotide-binding</keyword>